<proteinExistence type="predicted"/>
<sequence length="66" mass="7031">MQLNRSITSARPGARTAAARSVRVAASARPLWLPNVTPPAYLNGNLAGDFGFDPLGLGADPERLKW</sequence>
<evidence type="ECO:0000256" key="3">
    <source>
        <dbReference type="ARBA" id="ARBA00022640"/>
    </source>
</evidence>
<evidence type="ECO:0000256" key="1">
    <source>
        <dbReference type="ARBA" id="ARBA00004229"/>
    </source>
</evidence>
<keyword evidence="5" id="KW-1185">Reference proteome</keyword>
<dbReference type="OrthoDB" id="423598at2759"/>
<evidence type="ECO:0000313" key="4">
    <source>
        <dbReference type="EMBL" id="KIY91855.1"/>
    </source>
</evidence>
<keyword evidence="3" id="KW-0934">Plastid</keyword>
<dbReference type="AlphaFoldDB" id="A0A0D2M8R6"/>
<dbReference type="STRING" id="145388.A0A0D2M8R6"/>
<dbReference type="Pfam" id="PF00504">
    <property type="entry name" value="Chloroa_b-bind"/>
    <property type="match status" value="1"/>
</dbReference>
<dbReference type="Proteomes" id="UP000054498">
    <property type="component" value="Unassembled WGS sequence"/>
</dbReference>
<name>A0A0D2M8R6_9CHLO</name>
<evidence type="ECO:0000256" key="2">
    <source>
        <dbReference type="ARBA" id="ARBA00022528"/>
    </source>
</evidence>
<dbReference type="RefSeq" id="XP_013890875.1">
    <property type="nucleotide sequence ID" value="XM_014035421.1"/>
</dbReference>
<accession>A0A0D2M8R6</accession>
<keyword evidence="2" id="KW-0150">Chloroplast</keyword>
<dbReference type="KEGG" id="mng:MNEG_16108"/>
<organism evidence="4 5">
    <name type="scientific">Monoraphidium neglectum</name>
    <dbReference type="NCBI Taxonomy" id="145388"/>
    <lineage>
        <taxon>Eukaryota</taxon>
        <taxon>Viridiplantae</taxon>
        <taxon>Chlorophyta</taxon>
        <taxon>core chlorophytes</taxon>
        <taxon>Chlorophyceae</taxon>
        <taxon>CS clade</taxon>
        <taxon>Sphaeropleales</taxon>
        <taxon>Selenastraceae</taxon>
        <taxon>Monoraphidium</taxon>
    </lineage>
</organism>
<gene>
    <name evidence="4" type="ORF">MNEG_16108</name>
</gene>
<dbReference type="GeneID" id="25733835"/>
<dbReference type="EMBL" id="KK106207">
    <property type="protein sequence ID" value="KIY91855.1"/>
    <property type="molecule type" value="Genomic_DNA"/>
</dbReference>
<dbReference type="Gene3D" id="1.10.3460.10">
    <property type="entry name" value="Chlorophyll a/b binding protein domain"/>
    <property type="match status" value="1"/>
</dbReference>
<protein>
    <submittedName>
        <fullName evidence="4">Chlorophyll a-b binding protein</fullName>
    </submittedName>
</protein>
<comment type="subcellular location">
    <subcellularLocation>
        <location evidence="1">Plastid</location>
        <location evidence="1">Chloroplast</location>
    </subcellularLocation>
</comment>
<dbReference type="SUPFAM" id="SSF103511">
    <property type="entry name" value="Chlorophyll a-b binding protein"/>
    <property type="match status" value="1"/>
</dbReference>
<dbReference type="InterPro" id="IPR022796">
    <property type="entry name" value="Chloroa_b-bind"/>
</dbReference>
<dbReference type="GO" id="GO:0009507">
    <property type="term" value="C:chloroplast"/>
    <property type="evidence" value="ECO:0007669"/>
    <property type="project" value="UniProtKB-SubCell"/>
</dbReference>
<evidence type="ECO:0000313" key="5">
    <source>
        <dbReference type="Proteomes" id="UP000054498"/>
    </source>
</evidence>
<reference evidence="4 5" key="1">
    <citation type="journal article" date="2013" name="BMC Genomics">
        <title>Reconstruction of the lipid metabolism for the microalga Monoraphidium neglectum from its genome sequence reveals characteristics suitable for biofuel production.</title>
        <authorList>
            <person name="Bogen C."/>
            <person name="Al-Dilaimi A."/>
            <person name="Albersmeier A."/>
            <person name="Wichmann J."/>
            <person name="Grundmann M."/>
            <person name="Rupp O."/>
            <person name="Lauersen K.J."/>
            <person name="Blifernez-Klassen O."/>
            <person name="Kalinowski J."/>
            <person name="Goesmann A."/>
            <person name="Mussgnug J.H."/>
            <person name="Kruse O."/>
        </authorList>
    </citation>
    <scope>NUCLEOTIDE SEQUENCE [LARGE SCALE GENOMIC DNA]</scope>
    <source>
        <strain evidence="4 5">SAG 48.87</strain>
    </source>
</reference>